<keyword evidence="2" id="KW-1133">Transmembrane helix</keyword>
<gene>
    <name evidence="3" type="ORF">A3D01_01800</name>
</gene>
<protein>
    <submittedName>
        <fullName evidence="3">Uncharacterized protein</fullName>
    </submittedName>
</protein>
<evidence type="ECO:0000256" key="1">
    <source>
        <dbReference type="SAM" id="MobiDB-lite"/>
    </source>
</evidence>
<sequence length="191" mass="20911">MFEDEELGEKKEKKEGPLSENKLLRIALMAASAILLIAMGAGGIYYGIKTKPEWFGIKNDQANIREVENLIKEVGEIIKLPEGETPTIATVTDIEKVKEQSFFKNAQNGDKILVYQGAKKAYLYRPSERKVIEVGVVNIGEQQEEGSNAENQVTIVPSSPTPTANTPTIKPTLKPTSISTPTVQISPTTLP</sequence>
<feature type="region of interest" description="Disordered" evidence="1">
    <location>
        <begin position="143"/>
        <end position="191"/>
    </location>
</feature>
<dbReference type="STRING" id="1802505.A3D01_01800"/>
<feature type="transmembrane region" description="Helical" evidence="2">
    <location>
        <begin position="26"/>
        <end position="48"/>
    </location>
</feature>
<keyword evidence="2" id="KW-0472">Membrane</keyword>
<keyword evidence="2" id="KW-0812">Transmembrane</keyword>
<feature type="compositionally biased region" description="Polar residues" evidence="1">
    <location>
        <begin position="174"/>
        <end position="191"/>
    </location>
</feature>
<name>A0A1F7YZD2_9BACT</name>
<organism evidence="3 4">
    <name type="scientific">Candidatus Woesebacteria bacterium RIFCSPHIGHO2_02_FULL_39_13</name>
    <dbReference type="NCBI Taxonomy" id="1802505"/>
    <lineage>
        <taxon>Bacteria</taxon>
        <taxon>Candidatus Woeseibacteriota</taxon>
    </lineage>
</organism>
<accession>A0A1F7YZD2</accession>
<comment type="caution">
    <text evidence="3">The sequence shown here is derived from an EMBL/GenBank/DDBJ whole genome shotgun (WGS) entry which is preliminary data.</text>
</comment>
<feature type="compositionally biased region" description="Low complexity" evidence="1">
    <location>
        <begin position="157"/>
        <end position="168"/>
    </location>
</feature>
<evidence type="ECO:0000313" key="4">
    <source>
        <dbReference type="Proteomes" id="UP000177169"/>
    </source>
</evidence>
<dbReference type="EMBL" id="MGGR01000030">
    <property type="protein sequence ID" value="OGM32544.1"/>
    <property type="molecule type" value="Genomic_DNA"/>
</dbReference>
<dbReference type="AlphaFoldDB" id="A0A1F7YZD2"/>
<evidence type="ECO:0000313" key="3">
    <source>
        <dbReference type="EMBL" id="OGM32544.1"/>
    </source>
</evidence>
<proteinExistence type="predicted"/>
<feature type="compositionally biased region" description="Polar residues" evidence="1">
    <location>
        <begin position="145"/>
        <end position="156"/>
    </location>
</feature>
<dbReference type="Proteomes" id="UP000177169">
    <property type="component" value="Unassembled WGS sequence"/>
</dbReference>
<reference evidence="3 4" key="1">
    <citation type="journal article" date="2016" name="Nat. Commun.">
        <title>Thousands of microbial genomes shed light on interconnected biogeochemical processes in an aquifer system.</title>
        <authorList>
            <person name="Anantharaman K."/>
            <person name="Brown C.T."/>
            <person name="Hug L.A."/>
            <person name="Sharon I."/>
            <person name="Castelle C.J."/>
            <person name="Probst A.J."/>
            <person name="Thomas B.C."/>
            <person name="Singh A."/>
            <person name="Wilkins M.J."/>
            <person name="Karaoz U."/>
            <person name="Brodie E.L."/>
            <person name="Williams K.H."/>
            <person name="Hubbard S.S."/>
            <person name="Banfield J.F."/>
        </authorList>
    </citation>
    <scope>NUCLEOTIDE SEQUENCE [LARGE SCALE GENOMIC DNA]</scope>
</reference>
<evidence type="ECO:0000256" key="2">
    <source>
        <dbReference type="SAM" id="Phobius"/>
    </source>
</evidence>